<keyword evidence="2" id="KW-1185">Reference proteome</keyword>
<dbReference type="Proteomes" id="UP001233999">
    <property type="component" value="Unassembled WGS sequence"/>
</dbReference>
<gene>
    <name evidence="1" type="ORF">L9F63_027586</name>
</gene>
<reference evidence="1" key="1">
    <citation type="journal article" date="2023" name="IScience">
        <title>Live-bearing cockroach genome reveals convergent evolutionary mechanisms linked to viviparity in insects and beyond.</title>
        <authorList>
            <person name="Fouks B."/>
            <person name="Harrison M.C."/>
            <person name="Mikhailova A.A."/>
            <person name="Marchal E."/>
            <person name="English S."/>
            <person name="Carruthers M."/>
            <person name="Jennings E.C."/>
            <person name="Chiamaka E.L."/>
            <person name="Frigard R.A."/>
            <person name="Pippel M."/>
            <person name="Attardo G.M."/>
            <person name="Benoit J.B."/>
            <person name="Bornberg-Bauer E."/>
            <person name="Tobe S.S."/>
        </authorList>
    </citation>
    <scope>NUCLEOTIDE SEQUENCE</scope>
    <source>
        <strain evidence="1">Stay&amp;Tobe</strain>
    </source>
</reference>
<organism evidence="1 2">
    <name type="scientific">Diploptera punctata</name>
    <name type="common">Pacific beetle cockroach</name>
    <dbReference type="NCBI Taxonomy" id="6984"/>
    <lineage>
        <taxon>Eukaryota</taxon>
        <taxon>Metazoa</taxon>
        <taxon>Ecdysozoa</taxon>
        <taxon>Arthropoda</taxon>
        <taxon>Hexapoda</taxon>
        <taxon>Insecta</taxon>
        <taxon>Pterygota</taxon>
        <taxon>Neoptera</taxon>
        <taxon>Polyneoptera</taxon>
        <taxon>Dictyoptera</taxon>
        <taxon>Blattodea</taxon>
        <taxon>Blaberoidea</taxon>
        <taxon>Blaberidae</taxon>
        <taxon>Diplopterinae</taxon>
        <taxon>Diploptera</taxon>
    </lineage>
</organism>
<proteinExistence type="predicted"/>
<dbReference type="AlphaFoldDB" id="A0AAD8A787"/>
<accession>A0AAD8A787</accession>
<sequence length="52" mass="5841">GVSETDNPPLTVVVTVFFFIGDSMLQTDGLNIFLPNPYLKYISNKFLNILFS</sequence>
<reference evidence="1" key="2">
    <citation type="submission" date="2023-05" db="EMBL/GenBank/DDBJ databases">
        <authorList>
            <person name="Fouks B."/>
        </authorList>
    </citation>
    <scope>NUCLEOTIDE SEQUENCE</scope>
    <source>
        <strain evidence="1">Stay&amp;Tobe</strain>
        <tissue evidence="1">Testes</tissue>
    </source>
</reference>
<evidence type="ECO:0000313" key="1">
    <source>
        <dbReference type="EMBL" id="KAJ9593767.1"/>
    </source>
</evidence>
<name>A0AAD8A787_DIPPU</name>
<comment type="caution">
    <text evidence="1">The sequence shown here is derived from an EMBL/GenBank/DDBJ whole genome shotgun (WGS) entry which is preliminary data.</text>
</comment>
<evidence type="ECO:0000313" key="2">
    <source>
        <dbReference type="Proteomes" id="UP001233999"/>
    </source>
</evidence>
<feature type="non-terminal residue" evidence="1">
    <location>
        <position position="1"/>
    </location>
</feature>
<protein>
    <submittedName>
        <fullName evidence="1">Uncharacterized protein</fullName>
    </submittedName>
</protein>
<feature type="non-terminal residue" evidence="1">
    <location>
        <position position="52"/>
    </location>
</feature>
<dbReference type="EMBL" id="JASPKZ010003387">
    <property type="protein sequence ID" value="KAJ9593767.1"/>
    <property type="molecule type" value="Genomic_DNA"/>
</dbReference>